<gene>
    <name evidence="2" type="ORF">CPT_Parlo_031</name>
</gene>
<dbReference type="Proteomes" id="UP000307326">
    <property type="component" value="Segment"/>
</dbReference>
<sequence>MLDDHEIEHLVDLLVATAEVLGHEIRPGAAALMANDLSRYPLDALNRALAKCRMELTGRLTPKAIIDRLQDGGVWLSANEAWALALPATDEAKTVVWTDEIAKAWAVALPIMEAGDKIGARMAFIPAYERLVQAARETGKPVQWLVSDGWDPALREQAVTKAVTAGLLPPPAPVAALPAPKGKKAKDRREKMADNLRRLAESLRADKQRSETERAQQREAERQRFEARKAKVVAQALELDAQHKAEEKP</sequence>
<feature type="compositionally biased region" description="Basic and acidic residues" evidence="1">
    <location>
        <begin position="187"/>
        <end position="226"/>
    </location>
</feature>
<protein>
    <submittedName>
        <fullName evidence="2">Uncharacterized protein</fullName>
    </submittedName>
</protein>
<organism evidence="2 3">
    <name type="scientific">Serratia phage Parlo</name>
    <dbReference type="NCBI Taxonomy" id="2557554"/>
    <lineage>
        <taxon>Viruses</taxon>
        <taxon>Duplodnaviria</taxon>
        <taxon>Heunggongvirae</taxon>
        <taxon>Uroviricota</taxon>
        <taxon>Caudoviricetes</taxon>
        <taxon>Parlovirus</taxon>
        <taxon>Parlovirus parlo</taxon>
    </lineage>
</organism>
<accession>A0A482MGA9</accession>
<evidence type="ECO:0000313" key="3">
    <source>
        <dbReference type="Proteomes" id="UP000307326"/>
    </source>
</evidence>
<name>A0A482MGA9_9CAUD</name>
<feature type="region of interest" description="Disordered" evidence="1">
    <location>
        <begin position="169"/>
        <end position="226"/>
    </location>
</feature>
<dbReference type="EMBL" id="MK618715">
    <property type="protein sequence ID" value="QBQ72180.1"/>
    <property type="molecule type" value="Genomic_DNA"/>
</dbReference>
<keyword evidence="3" id="KW-1185">Reference proteome</keyword>
<evidence type="ECO:0000256" key="1">
    <source>
        <dbReference type="SAM" id="MobiDB-lite"/>
    </source>
</evidence>
<proteinExistence type="predicted"/>
<evidence type="ECO:0000313" key="2">
    <source>
        <dbReference type="EMBL" id="QBQ72180.1"/>
    </source>
</evidence>
<reference evidence="3" key="1">
    <citation type="submission" date="2019-03" db="EMBL/GenBank/DDBJ databases">
        <authorList>
            <person name="Bockoven R."/>
            <person name="Gutierrez J."/>
            <person name="Newkirk H."/>
            <person name="Liu M."/>
            <person name="Ramsey J."/>
            <person name="Cahill J."/>
        </authorList>
    </citation>
    <scope>NUCLEOTIDE SEQUENCE [LARGE SCALE GENOMIC DNA]</scope>
</reference>